<evidence type="ECO:0000313" key="3">
    <source>
        <dbReference type="EMBL" id="RAI72530.1"/>
    </source>
</evidence>
<evidence type="ECO:0000313" key="4">
    <source>
        <dbReference type="Proteomes" id="UP000249493"/>
    </source>
</evidence>
<dbReference type="AlphaFoldDB" id="A0A327NBB0"/>
<feature type="domain" description="Antitoxin Xre-like helix-turn-helix" evidence="2">
    <location>
        <begin position="32"/>
        <end position="92"/>
    </location>
</feature>
<dbReference type="Proteomes" id="UP000249493">
    <property type="component" value="Unassembled WGS sequence"/>
</dbReference>
<dbReference type="Pfam" id="PF20432">
    <property type="entry name" value="Xre-like-HTH"/>
    <property type="match status" value="1"/>
</dbReference>
<dbReference type="GO" id="GO:0003677">
    <property type="term" value="F:DNA binding"/>
    <property type="evidence" value="ECO:0007669"/>
    <property type="project" value="InterPro"/>
</dbReference>
<comment type="caution">
    <text evidence="3">The sequence shown here is derived from an EMBL/GenBank/DDBJ whole genome shotgun (WGS) entry which is preliminary data.</text>
</comment>
<dbReference type="RefSeq" id="WP_111280149.1">
    <property type="nucleotide sequence ID" value="NZ_QLIN01000001.1"/>
</dbReference>
<dbReference type="NCBIfam" id="TIGR02293">
    <property type="entry name" value="TAS_TIGR02293"/>
    <property type="match status" value="1"/>
</dbReference>
<proteinExistence type="predicted"/>
<reference evidence="3 4" key="1">
    <citation type="submission" date="2018-06" db="EMBL/GenBank/DDBJ databases">
        <authorList>
            <person name="Zhirakovskaya E."/>
        </authorList>
    </citation>
    <scope>NUCLEOTIDE SEQUENCE [LARGE SCALE GENOMIC DNA]</scope>
    <source>
        <strain evidence="3 4">LY3</strain>
    </source>
</reference>
<evidence type="ECO:0000259" key="2">
    <source>
        <dbReference type="Pfam" id="PF20432"/>
    </source>
</evidence>
<sequence>MLNRYGLINQTVEAVETGIWATIGLPSRGAKLHELVHQGLPFVIFTRTAATLGLTENQLRQHLRISSSMLARRVSAGRLSTAESDQIYALVGVLNAAIELFEGDLCAVRQWMKSPVPGLNSRTPLDMMATRVETQAVMDLIGRLEQGVGG</sequence>
<feature type="domain" description="Antitoxin Xre/MbcA/ParS-like toxin-binding" evidence="1">
    <location>
        <begin position="96"/>
        <end position="147"/>
    </location>
</feature>
<evidence type="ECO:0000259" key="1">
    <source>
        <dbReference type="Pfam" id="PF09722"/>
    </source>
</evidence>
<dbReference type="InterPro" id="IPR011979">
    <property type="entry name" value="Antitox_Xre"/>
</dbReference>
<gene>
    <name evidence="3" type="ORF">DOZ80_03040</name>
</gene>
<name>A0A327NBB0_PSEFL</name>
<protein>
    <submittedName>
        <fullName evidence="3">Antitoxin</fullName>
    </submittedName>
</protein>
<dbReference type="InterPro" id="IPR046847">
    <property type="entry name" value="Xre-like_HTH"/>
</dbReference>
<dbReference type="Pfam" id="PF09722">
    <property type="entry name" value="Xre_MbcA_ParS_C"/>
    <property type="match status" value="1"/>
</dbReference>
<dbReference type="InterPro" id="IPR024467">
    <property type="entry name" value="Xre/MbcA/ParS-like_toxin-bd"/>
</dbReference>
<accession>A0A327NBB0</accession>
<dbReference type="EMBL" id="QLIN01000001">
    <property type="protein sequence ID" value="RAI72530.1"/>
    <property type="molecule type" value="Genomic_DNA"/>
</dbReference>
<organism evidence="3 4">
    <name type="scientific">Pseudomonas fluorescens</name>
    <dbReference type="NCBI Taxonomy" id="294"/>
    <lineage>
        <taxon>Bacteria</taxon>
        <taxon>Pseudomonadati</taxon>
        <taxon>Pseudomonadota</taxon>
        <taxon>Gammaproteobacteria</taxon>
        <taxon>Pseudomonadales</taxon>
        <taxon>Pseudomonadaceae</taxon>
        <taxon>Pseudomonas</taxon>
    </lineage>
</organism>